<reference evidence="3 4" key="1">
    <citation type="journal article" date="2013" name="J. Virol.">
        <title>Genomic characterization of Japanese macaque rhadinovirus, a novel herpesvirus isolated from a nonhuman primate with a spontaneous inflammatory demyelinating disease.</title>
        <authorList>
            <person name="Estep R.D."/>
            <person name="Hansen S.G."/>
            <person name="Rogers K.S."/>
            <person name="Axthelm M.K."/>
            <person name="Wong S.W."/>
        </authorList>
    </citation>
    <scope>NUCLEOTIDE SEQUENCE [LARGE SCALE GENOMIC DNA]</scope>
    <source>
        <strain evidence="2">12E2</strain>
        <strain evidence="1">3A1</strain>
    </source>
</reference>
<accession>G9JMF0</accession>
<gene>
    <name evidence="1" type="ORF">JM142</name>
</gene>
<evidence type="ECO:0000313" key="3">
    <source>
        <dbReference type="Proteomes" id="UP000124292"/>
    </source>
</evidence>
<dbReference type="Proteomes" id="UP000133219">
    <property type="component" value="Segment"/>
</dbReference>
<proteinExistence type="predicted"/>
<protein>
    <submittedName>
        <fullName evidence="1">JM142</fullName>
    </submittedName>
</protein>
<dbReference type="GeneID" id="3416513"/>
<name>G9JMF0_9GAMA</name>
<evidence type="ECO:0000313" key="1">
    <source>
        <dbReference type="EMBL" id="AEW87667.1"/>
    </source>
</evidence>
<dbReference type="KEGG" id="vg:3416513"/>
<sequence length="108" mass="12088">MFDECPNDERDTHRPGAMVFRFNGNITDFEVHIGVPISLKKSTPSSWRRVRAEKNCVSETNFFHCIISLLQLPCLDAGCVDWGPSGRLTLGAYGVRDANRRLGCFGIV</sequence>
<evidence type="ECO:0000313" key="4">
    <source>
        <dbReference type="Proteomes" id="UP000133219"/>
    </source>
</evidence>
<dbReference type="EMBL" id="JN885136">
    <property type="protein sequence ID" value="AEW87667.1"/>
    <property type="molecule type" value="Genomic_DNA"/>
</dbReference>
<organism evidence="1 4">
    <name type="scientific">Macaca fuscata rhadinovirus</name>
    <dbReference type="NCBI Taxonomy" id="272551"/>
    <lineage>
        <taxon>Viruses</taxon>
        <taxon>Duplodnaviria</taxon>
        <taxon>Heunggongvirae</taxon>
        <taxon>Peploviricota</taxon>
        <taxon>Herviviricetes</taxon>
        <taxon>Herpesvirales</taxon>
        <taxon>Orthoherpesviridae</taxon>
        <taxon>Gammaherpesvirinae</taxon>
        <taxon>Rhadinovirus</taxon>
        <taxon>Rhadinovirus macacinegamma11</taxon>
        <taxon>macacine gammaherpesvirus 11</taxon>
    </lineage>
</organism>
<evidence type="ECO:0000313" key="2">
    <source>
        <dbReference type="EMBL" id="AEW87837.1"/>
    </source>
</evidence>
<dbReference type="EMBL" id="JN885137">
    <property type="protein sequence ID" value="AEW87837.1"/>
    <property type="molecule type" value="Genomic_DNA"/>
</dbReference>
<dbReference type="RefSeq" id="YP_238445.1">
    <property type="nucleotide sequence ID" value="NC_007016.1"/>
</dbReference>
<dbReference type="Proteomes" id="UP000124292">
    <property type="component" value="Genome"/>
</dbReference>